<dbReference type="Proteomes" id="UP000663651">
    <property type="component" value="Chromosome"/>
</dbReference>
<evidence type="ECO:0000313" key="3">
    <source>
        <dbReference type="Proteomes" id="UP000663651"/>
    </source>
</evidence>
<keyword evidence="3" id="KW-1185">Reference proteome</keyword>
<accession>A0ABX7Q7X0</accession>
<protein>
    <submittedName>
        <fullName evidence="2">Uncharacterized protein</fullName>
    </submittedName>
</protein>
<dbReference type="EMBL" id="CP071382">
    <property type="protein sequence ID" value="QSV47070.1"/>
    <property type="molecule type" value="Genomic_DNA"/>
</dbReference>
<name>A0ABX7Q7X0_9BACT</name>
<sequence length="66" mass="7583">MITLCNGPSVVALFMPRSEEEIDNQQKWRSGKSSFKVADKELPGPEDYQRQDKDNQKYGHKFVHGS</sequence>
<evidence type="ECO:0000256" key="1">
    <source>
        <dbReference type="SAM" id="MobiDB-lite"/>
    </source>
</evidence>
<evidence type="ECO:0000313" key="2">
    <source>
        <dbReference type="EMBL" id="QSV47070.1"/>
    </source>
</evidence>
<dbReference type="RefSeq" id="WP_207164967.1">
    <property type="nucleotide sequence ID" value="NZ_CP071382.1"/>
</dbReference>
<proteinExistence type="predicted"/>
<organism evidence="2 3">
    <name type="scientific">Geobacter benzoatilyticus</name>
    <dbReference type="NCBI Taxonomy" id="2815309"/>
    <lineage>
        <taxon>Bacteria</taxon>
        <taxon>Pseudomonadati</taxon>
        <taxon>Thermodesulfobacteriota</taxon>
        <taxon>Desulfuromonadia</taxon>
        <taxon>Geobacterales</taxon>
        <taxon>Geobacteraceae</taxon>
        <taxon>Geobacter</taxon>
    </lineage>
</organism>
<reference evidence="2 3" key="1">
    <citation type="submission" date="2021-03" db="EMBL/GenBank/DDBJ databases">
        <title>Geobacter metallireducens gen. nov. sp. nov., a microorganism capable of coupling the complete oxidation of organic compounds to the reduction of iron and other metals.</title>
        <authorList>
            <person name="Li Y."/>
        </authorList>
    </citation>
    <scope>NUCLEOTIDE SEQUENCE [LARGE SCALE GENOMIC DNA]</scope>
    <source>
        <strain evidence="2 3">Jerry-YX</strain>
    </source>
</reference>
<feature type="compositionally biased region" description="Basic and acidic residues" evidence="1">
    <location>
        <begin position="37"/>
        <end position="57"/>
    </location>
</feature>
<feature type="region of interest" description="Disordered" evidence="1">
    <location>
        <begin position="21"/>
        <end position="66"/>
    </location>
</feature>
<gene>
    <name evidence="2" type="ORF">JZM60_07370</name>
</gene>